<dbReference type="AlphaFoldDB" id="A0A9N9ZA86"/>
<feature type="compositionally biased region" description="Pro residues" evidence="1">
    <location>
        <begin position="281"/>
        <end position="290"/>
    </location>
</feature>
<dbReference type="GO" id="GO:0019825">
    <property type="term" value="F:oxygen binding"/>
    <property type="evidence" value="ECO:0007669"/>
    <property type="project" value="InterPro"/>
</dbReference>
<proteinExistence type="predicted"/>
<dbReference type="Gene3D" id="1.10.490.10">
    <property type="entry name" value="Globins"/>
    <property type="match status" value="1"/>
</dbReference>
<dbReference type="PANTHER" id="PTHR42071:SF1">
    <property type="entry name" value="GLOBIN-SENSOR DOMAIN-CONTAINING PROTEIN"/>
    <property type="match status" value="1"/>
</dbReference>
<evidence type="ECO:0000313" key="4">
    <source>
        <dbReference type="Proteomes" id="UP000775872"/>
    </source>
</evidence>
<organism evidence="3 4">
    <name type="scientific">Clonostachys solani</name>
    <dbReference type="NCBI Taxonomy" id="160281"/>
    <lineage>
        <taxon>Eukaryota</taxon>
        <taxon>Fungi</taxon>
        <taxon>Dikarya</taxon>
        <taxon>Ascomycota</taxon>
        <taxon>Pezizomycotina</taxon>
        <taxon>Sordariomycetes</taxon>
        <taxon>Hypocreomycetidae</taxon>
        <taxon>Hypocreales</taxon>
        <taxon>Bionectriaceae</taxon>
        <taxon>Clonostachys</taxon>
    </lineage>
</organism>
<name>A0A9N9ZA86_9HYPO</name>
<feature type="region of interest" description="Disordered" evidence="1">
    <location>
        <begin position="225"/>
        <end position="326"/>
    </location>
</feature>
<feature type="compositionally biased region" description="Basic and acidic residues" evidence="1">
    <location>
        <begin position="302"/>
        <end position="317"/>
    </location>
</feature>
<feature type="compositionally biased region" description="Basic and acidic residues" evidence="1">
    <location>
        <begin position="226"/>
        <end position="242"/>
    </location>
</feature>
<comment type="caution">
    <text evidence="3">The sequence shown here is derived from an EMBL/GenBank/DDBJ whole genome shotgun (WGS) entry which is preliminary data.</text>
</comment>
<keyword evidence="4" id="KW-1185">Reference proteome</keyword>
<evidence type="ECO:0000256" key="1">
    <source>
        <dbReference type="SAM" id="MobiDB-lite"/>
    </source>
</evidence>
<dbReference type="GO" id="GO:0020037">
    <property type="term" value="F:heme binding"/>
    <property type="evidence" value="ECO:0007669"/>
    <property type="project" value="InterPro"/>
</dbReference>
<reference evidence="3 4" key="2">
    <citation type="submission" date="2021-10" db="EMBL/GenBank/DDBJ databases">
        <authorList>
            <person name="Piombo E."/>
        </authorList>
    </citation>
    <scope>NUCLEOTIDE SEQUENCE [LARGE SCALE GENOMIC DNA]</scope>
</reference>
<gene>
    <name evidence="3" type="ORF">CSOL1703_00014488</name>
</gene>
<dbReference type="OrthoDB" id="10027058at2759"/>
<accession>A0A9N9ZA86</accession>
<dbReference type="Proteomes" id="UP000775872">
    <property type="component" value="Unassembled WGS sequence"/>
</dbReference>
<dbReference type="InterPro" id="IPR044398">
    <property type="entry name" value="Globin-sensor_dom"/>
</dbReference>
<reference evidence="4" key="1">
    <citation type="submission" date="2019-06" db="EMBL/GenBank/DDBJ databases">
        <authorList>
            <person name="Broberg M."/>
        </authorList>
    </citation>
    <scope>NUCLEOTIDE SEQUENCE [LARGE SCALE GENOMIC DNA]</scope>
</reference>
<evidence type="ECO:0000313" key="3">
    <source>
        <dbReference type="EMBL" id="CAH0051836.1"/>
    </source>
</evidence>
<protein>
    <recommendedName>
        <fullName evidence="2">Globin-sensor domain-containing protein</fullName>
    </recommendedName>
</protein>
<sequence length="326" mass="36834">TPDPNTMAQPRLFMTFSREEIYTNLETRIHYLHSFIDFSSKDIEALISGSKYIKALIPAVVNIVYKKLLQYDITARAFTTRSTSFEGPMDVRLTEDSPHIMHRKMFMRAYLNKLCSDPSRMEFWEYLDKVGMMHVGLGRAHPLHVEYIHLGMTLALIQDIMNEAILSHPRLALPRKIAVIKALNKVIWIQNDLLAKWQVKDADEFRSEDDDIVIEKEGYVNGVKILRTDDDGSSGEESRPDSPSRIPRPSTTGVHPAPPPGVCPFASMVDGLDLDGKEVPATPPPKPKPYVAPRLAGYKPENFGDDKVNPNAPREETEQLVAPEAW</sequence>
<evidence type="ECO:0000259" key="2">
    <source>
        <dbReference type="Pfam" id="PF11563"/>
    </source>
</evidence>
<feature type="non-terminal residue" evidence="3">
    <location>
        <position position="1"/>
    </location>
</feature>
<dbReference type="EMBL" id="CABFOC020000042">
    <property type="protein sequence ID" value="CAH0051836.1"/>
    <property type="molecule type" value="Genomic_DNA"/>
</dbReference>
<dbReference type="Pfam" id="PF11563">
    <property type="entry name" value="Protoglobin"/>
    <property type="match status" value="1"/>
</dbReference>
<dbReference type="InterPro" id="IPR012292">
    <property type="entry name" value="Globin/Proto"/>
</dbReference>
<feature type="domain" description="Globin-sensor" evidence="2">
    <location>
        <begin position="26"/>
        <end position="203"/>
    </location>
</feature>
<dbReference type="PANTHER" id="PTHR42071">
    <property type="entry name" value="PROTOGLOBIN DOMAIN-CONTAINING PROTEIN"/>
    <property type="match status" value="1"/>
</dbReference>